<dbReference type="EMBL" id="BAAAKV010000053">
    <property type="protein sequence ID" value="GAA1187625.1"/>
    <property type="molecule type" value="Genomic_DNA"/>
</dbReference>
<name>A0ABN1V0Q9_9ACTN</name>
<keyword evidence="2" id="KW-1185">Reference proteome</keyword>
<gene>
    <name evidence="1" type="ORF">GCM10009654_51530</name>
</gene>
<organism evidence="1 2">
    <name type="scientific">Streptomyces hebeiensis</name>
    <dbReference type="NCBI Taxonomy" id="229486"/>
    <lineage>
        <taxon>Bacteria</taxon>
        <taxon>Bacillati</taxon>
        <taxon>Actinomycetota</taxon>
        <taxon>Actinomycetes</taxon>
        <taxon>Kitasatosporales</taxon>
        <taxon>Streptomycetaceae</taxon>
        <taxon>Streptomyces</taxon>
    </lineage>
</organism>
<evidence type="ECO:0000313" key="2">
    <source>
        <dbReference type="Proteomes" id="UP001501371"/>
    </source>
</evidence>
<dbReference type="Proteomes" id="UP001501371">
    <property type="component" value="Unassembled WGS sequence"/>
</dbReference>
<sequence>MPAILGSILTKLALAAIEAVVTRALTRLWTDYAHSRRAAAPAYA</sequence>
<dbReference type="RefSeq" id="WP_344281300.1">
    <property type="nucleotide sequence ID" value="NZ_BAAAKV010000053.1"/>
</dbReference>
<reference evidence="1 2" key="1">
    <citation type="journal article" date="2019" name="Int. J. Syst. Evol. Microbiol.">
        <title>The Global Catalogue of Microorganisms (GCM) 10K type strain sequencing project: providing services to taxonomists for standard genome sequencing and annotation.</title>
        <authorList>
            <consortium name="The Broad Institute Genomics Platform"/>
            <consortium name="The Broad Institute Genome Sequencing Center for Infectious Disease"/>
            <person name="Wu L."/>
            <person name="Ma J."/>
        </authorList>
    </citation>
    <scope>NUCLEOTIDE SEQUENCE [LARGE SCALE GENOMIC DNA]</scope>
    <source>
        <strain evidence="1 2">JCM 12696</strain>
    </source>
</reference>
<accession>A0ABN1V0Q9</accession>
<proteinExistence type="predicted"/>
<comment type="caution">
    <text evidence="1">The sequence shown here is derived from an EMBL/GenBank/DDBJ whole genome shotgun (WGS) entry which is preliminary data.</text>
</comment>
<protein>
    <submittedName>
        <fullName evidence="1">Uncharacterized protein</fullName>
    </submittedName>
</protein>
<evidence type="ECO:0000313" key="1">
    <source>
        <dbReference type="EMBL" id="GAA1187625.1"/>
    </source>
</evidence>